<dbReference type="EMBL" id="BGKA01000257">
    <property type="protein sequence ID" value="GBH20315.1"/>
    <property type="molecule type" value="Genomic_DNA"/>
</dbReference>
<reference evidence="1" key="1">
    <citation type="submission" date="2012-11" db="EMBL/GenBank/DDBJ databases">
        <authorList>
            <person name="Butler M."/>
            <person name="Stockwell P."/>
            <person name="Black M."/>
            <person name="Day R."/>
            <person name="Zhao Z."/>
            <person name="Huang L."/>
            <person name="Lamont I."/>
            <person name="Poulter R."/>
        </authorList>
    </citation>
    <scope>NUCLEOTIDE SEQUENCE</scope>
    <source>
        <strain evidence="1">ICMP18744</strain>
        <strain evidence="2">M228</strain>
    </source>
</reference>
<dbReference type="GO" id="GO:0016853">
    <property type="term" value="F:isomerase activity"/>
    <property type="evidence" value="ECO:0007669"/>
    <property type="project" value="UniProtKB-KW"/>
</dbReference>
<proteinExistence type="predicted"/>
<dbReference type="EMBL" id="KC148187">
    <property type="protein sequence ID" value="AGE82495.1"/>
    <property type="molecule type" value="Genomic_DNA"/>
</dbReference>
<keyword evidence="3" id="KW-0413">Isomerase</keyword>
<gene>
    <name evidence="3" type="ORF">KPSA3_06341</name>
</gene>
<evidence type="ECO:0000313" key="1">
    <source>
        <dbReference type="EMBL" id="AGE82370.1"/>
    </source>
</evidence>
<dbReference type="EMBL" id="KC148186">
    <property type="protein sequence ID" value="AGE82370.1"/>
    <property type="molecule type" value="Genomic_DNA"/>
</dbReference>
<organism evidence="1">
    <name type="scientific">Pseudomonas syringae pv. actinidiae</name>
    <dbReference type="NCBI Taxonomy" id="103796"/>
    <lineage>
        <taxon>Bacteria</taxon>
        <taxon>Pseudomonadati</taxon>
        <taxon>Pseudomonadota</taxon>
        <taxon>Gammaproteobacteria</taxon>
        <taxon>Pseudomonadales</taxon>
        <taxon>Pseudomonadaceae</taxon>
        <taxon>Pseudomonas</taxon>
        <taxon>Pseudomonas syringae</taxon>
    </lineage>
</organism>
<name>M1ILU8_PSESF</name>
<dbReference type="Proteomes" id="UP000248291">
    <property type="component" value="Unassembled WGS sequence"/>
</dbReference>
<protein>
    <submittedName>
        <fullName evidence="3">Phosphoribosylanthranilate isomerase</fullName>
    </submittedName>
</protein>
<reference evidence="1" key="2">
    <citation type="journal article" date="2013" name="PLoS ONE">
        <title>Pseudomonas syringae pv. actinidiae from Recent Outbreaks of Kiwifruit Bacterial Canker Belong to Different Clones that Originated in China.</title>
        <authorList>
            <person name="Butler M.I."/>
            <person name="Stockwell P.A."/>
            <person name="Black M.A."/>
            <person name="Day R.C."/>
            <person name="Lamont I.L."/>
            <person name="Poulter R.T.M."/>
        </authorList>
    </citation>
    <scope>NUCLEOTIDE SEQUENCE</scope>
    <source>
        <strain evidence="1">ICMP18744</strain>
        <strain evidence="2">M228</strain>
    </source>
</reference>
<sequence>MIGVPGVPRLAMGMSQSLHPVSNLSDSTAIELHGLKIG</sequence>
<evidence type="ECO:0000313" key="3">
    <source>
        <dbReference type="EMBL" id="GBH20315.1"/>
    </source>
</evidence>
<accession>M1ILU8</accession>
<dbReference type="AlphaFoldDB" id="M1ILU8"/>
<evidence type="ECO:0000313" key="4">
    <source>
        <dbReference type="Proteomes" id="UP000248291"/>
    </source>
</evidence>
<evidence type="ECO:0000313" key="2">
    <source>
        <dbReference type="EMBL" id="AGE82495.1"/>
    </source>
</evidence>
<reference evidence="3 4" key="3">
    <citation type="submission" date="2018-04" db="EMBL/GenBank/DDBJ databases">
        <title>Draft genome sequence of Pseudomonas syringae pv. actinidiae biovar 3 strains isolated from kiwifruit in Kagawa prefecture.</title>
        <authorList>
            <person name="Tabuchi M."/>
            <person name="Saito M."/>
            <person name="Fujiwara S."/>
            <person name="Sasa N."/>
            <person name="Akimitsu K."/>
            <person name="Gomi K."/>
            <person name="Konishi-Sugita S."/>
            <person name="Hamano K."/>
            <person name="Kataoka I."/>
        </authorList>
    </citation>
    <scope>NUCLEOTIDE SEQUENCE [LARGE SCALE GENOMIC DNA]</scope>
    <source>
        <strain evidence="3 4">MAFF212211</strain>
    </source>
</reference>